<dbReference type="PANTHER" id="PTHR42718">
    <property type="entry name" value="MAJOR FACILITATOR SUPERFAMILY MULTIDRUG TRANSPORTER MFSC"/>
    <property type="match status" value="1"/>
</dbReference>
<keyword evidence="3 5" id="KW-1133">Transmembrane helix</keyword>
<feature type="transmembrane region" description="Helical" evidence="5">
    <location>
        <begin position="121"/>
        <end position="149"/>
    </location>
</feature>
<evidence type="ECO:0000256" key="4">
    <source>
        <dbReference type="ARBA" id="ARBA00023136"/>
    </source>
</evidence>
<feature type="transmembrane region" description="Helical" evidence="5">
    <location>
        <begin position="411"/>
        <end position="428"/>
    </location>
</feature>
<sequence length="451" mass="47275">MMLGSILNPINSSIIAVALVPIAVAFGAPASETAWLVAALYLATSIGQPLFGRLVDIFGPRPLYLIGAVLTGIAGLLGTFAPGLWMLIVARVVLGFGTCAAYPASMYLIRSEEKRTGVSSPAGVLTALSVTTQTIAVVGPTLGGLLIGIGGWRAVFAINIPLSVACLILGLLVLPRRARAARTDTDARFDVVGVILFSGMMISVLVLLMDFRIDRLWLVAVAVVAAGAFAIRELRARDPFIDVRVLGGNVPLVVTYLRSVLGATVTYAFLYGFTQWLEGGRGLSASQAGLVLMPAFATGIVVAVVTGRRPQIRGKLLVGASTMVVACVLMLFVHETSAVWFLVVIAVIVGVPQGLINLAIQNTLYHQADPERMGASSGLLRTFMYLGAMLASSASGAFFGAQATDGGLHELAAFMLIAAVLLVLITVLDRSLIKVDRAAGEGQRAKVSSDR</sequence>
<feature type="domain" description="Major facilitator superfamily (MFS) profile" evidence="6">
    <location>
        <begin position="1"/>
        <end position="430"/>
    </location>
</feature>
<accession>A0ABR7WH46</accession>
<evidence type="ECO:0000256" key="2">
    <source>
        <dbReference type="ARBA" id="ARBA00022692"/>
    </source>
</evidence>
<dbReference type="Proteomes" id="UP000602395">
    <property type="component" value="Unassembled WGS sequence"/>
</dbReference>
<dbReference type="InterPro" id="IPR011701">
    <property type="entry name" value="MFS"/>
</dbReference>
<evidence type="ECO:0000313" key="8">
    <source>
        <dbReference type="Proteomes" id="UP000602395"/>
    </source>
</evidence>
<dbReference type="Gene3D" id="1.20.1250.20">
    <property type="entry name" value="MFS general substrate transporter like domains"/>
    <property type="match status" value="1"/>
</dbReference>
<dbReference type="PROSITE" id="PS50850">
    <property type="entry name" value="MFS"/>
    <property type="match status" value="1"/>
</dbReference>
<dbReference type="Pfam" id="PF07690">
    <property type="entry name" value="MFS_1"/>
    <property type="match status" value="1"/>
</dbReference>
<feature type="transmembrane region" description="Helical" evidence="5">
    <location>
        <begin position="285"/>
        <end position="304"/>
    </location>
</feature>
<feature type="transmembrane region" description="Helical" evidence="5">
    <location>
        <begin position="63"/>
        <end position="82"/>
    </location>
</feature>
<feature type="transmembrane region" description="Helical" evidence="5">
    <location>
        <begin position="155"/>
        <end position="175"/>
    </location>
</feature>
<keyword evidence="4 5" id="KW-0472">Membrane</keyword>
<proteinExistence type="predicted"/>
<feature type="transmembrane region" description="Helical" evidence="5">
    <location>
        <begin position="252"/>
        <end position="273"/>
    </location>
</feature>
<gene>
    <name evidence="7" type="ORF">IDF66_21135</name>
</gene>
<dbReference type="InterPro" id="IPR036259">
    <property type="entry name" value="MFS_trans_sf"/>
</dbReference>
<feature type="transmembrane region" description="Helical" evidence="5">
    <location>
        <begin position="88"/>
        <end position="109"/>
    </location>
</feature>
<dbReference type="Gene3D" id="1.20.1720.10">
    <property type="entry name" value="Multidrug resistance protein D"/>
    <property type="match status" value="1"/>
</dbReference>
<evidence type="ECO:0000313" key="7">
    <source>
        <dbReference type="EMBL" id="MBD1322089.1"/>
    </source>
</evidence>
<evidence type="ECO:0000256" key="3">
    <source>
        <dbReference type="ARBA" id="ARBA00022989"/>
    </source>
</evidence>
<comment type="subcellular location">
    <subcellularLocation>
        <location evidence="1">Cell membrane</location>
        <topology evidence="1">Multi-pass membrane protein</topology>
    </subcellularLocation>
</comment>
<dbReference type="InterPro" id="IPR020846">
    <property type="entry name" value="MFS_dom"/>
</dbReference>
<reference evidence="7 8" key="1">
    <citation type="submission" date="2020-09" db="EMBL/GenBank/DDBJ databases">
        <title>Novel species in genus Gordonia.</title>
        <authorList>
            <person name="Zhang G."/>
        </authorList>
    </citation>
    <scope>NUCLEOTIDE SEQUENCE [LARGE SCALE GENOMIC DNA]</scope>
    <source>
        <strain evidence="7 8">ON-33</strain>
    </source>
</reference>
<protein>
    <submittedName>
        <fullName evidence="7">MFS transporter</fullName>
    </submittedName>
</protein>
<keyword evidence="8" id="KW-1185">Reference proteome</keyword>
<feature type="transmembrane region" description="Helical" evidence="5">
    <location>
        <begin position="379"/>
        <end position="399"/>
    </location>
</feature>
<feature type="transmembrane region" description="Helical" evidence="5">
    <location>
        <begin position="339"/>
        <end position="358"/>
    </location>
</feature>
<name>A0ABR7WH46_9ACTN</name>
<dbReference type="PANTHER" id="PTHR42718:SF39">
    <property type="entry name" value="ACTINORHODIN TRANSPORTER-RELATED"/>
    <property type="match status" value="1"/>
</dbReference>
<dbReference type="EMBL" id="JACWMS010000005">
    <property type="protein sequence ID" value="MBD1322089.1"/>
    <property type="molecule type" value="Genomic_DNA"/>
</dbReference>
<feature type="transmembrane region" description="Helical" evidence="5">
    <location>
        <begin position="34"/>
        <end position="51"/>
    </location>
</feature>
<comment type="caution">
    <text evidence="7">The sequence shown here is derived from an EMBL/GenBank/DDBJ whole genome shotgun (WGS) entry which is preliminary data.</text>
</comment>
<evidence type="ECO:0000256" key="5">
    <source>
        <dbReference type="SAM" id="Phobius"/>
    </source>
</evidence>
<organism evidence="7 8">
    <name type="scientific">Gordonia hankookensis</name>
    <dbReference type="NCBI Taxonomy" id="589403"/>
    <lineage>
        <taxon>Bacteria</taxon>
        <taxon>Bacillati</taxon>
        <taxon>Actinomycetota</taxon>
        <taxon>Actinomycetes</taxon>
        <taxon>Mycobacteriales</taxon>
        <taxon>Gordoniaceae</taxon>
        <taxon>Gordonia</taxon>
    </lineage>
</organism>
<evidence type="ECO:0000256" key="1">
    <source>
        <dbReference type="ARBA" id="ARBA00004651"/>
    </source>
</evidence>
<feature type="transmembrane region" description="Helical" evidence="5">
    <location>
        <begin position="7"/>
        <end position="28"/>
    </location>
</feature>
<feature type="transmembrane region" description="Helical" evidence="5">
    <location>
        <begin position="187"/>
        <end position="209"/>
    </location>
</feature>
<evidence type="ECO:0000259" key="6">
    <source>
        <dbReference type="PROSITE" id="PS50850"/>
    </source>
</evidence>
<dbReference type="SUPFAM" id="SSF103473">
    <property type="entry name" value="MFS general substrate transporter"/>
    <property type="match status" value="1"/>
</dbReference>
<feature type="transmembrane region" description="Helical" evidence="5">
    <location>
        <begin position="316"/>
        <end position="333"/>
    </location>
</feature>
<feature type="transmembrane region" description="Helical" evidence="5">
    <location>
        <begin position="215"/>
        <end position="231"/>
    </location>
</feature>
<keyword evidence="2 5" id="KW-0812">Transmembrane</keyword>